<dbReference type="GO" id="GO:0003677">
    <property type="term" value="F:DNA binding"/>
    <property type="evidence" value="ECO:0007669"/>
    <property type="project" value="UniProtKB-KW"/>
</dbReference>
<dbReference type="Gene3D" id="1.10.10.10">
    <property type="entry name" value="Winged helix-like DNA-binding domain superfamily/Winged helix DNA-binding domain"/>
    <property type="match status" value="1"/>
</dbReference>
<dbReference type="PROSITE" id="PS51118">
    <property type="entry name" value="HTH_HXLR"/>
    <property type="match status" value="1"/>
</dbReference>
<gene>
    <name evidence="5" type="ORF">G5C33_05075</name>
</gene>
<name>A0A6G6Y2S3_9SPHN</name>
<evidence type="ECO:0000256" key="3">
    <source>
        <dbReference type="ARBA" id="ARBA00023163"/>
    </source>
</evidence>
<dbReference type="KEGG" id="spzr:G5C33_05075"/>
<evidence type="ECO:0000256" key="1">
    <source>
        <dbReference type="ARBA" id="ARBA00023015"/>
    </source>
</evidence>
<keyword evidence="1" id="KW-0805">Transcription regulation</keyword>
<dbReference type="Pfam" id="PF01638">
    <property type="entry name" value="HxlR"/>
    <property type="match status" value="1"/>
</dbReference>
<dbReference type="InterPro" id="IPR036390">
    <property type="entry name" value="WH_DNA-bd_sf"/>
</dbReference>
<keyword evidence="6" id="KW-1185">Reference proteome</keyword>
<dbReference type="AlphaFoldDB" id="A0A6G6Y2S3"/>
<dbReference type="Proteomes" id="UP000501568">
    <property type="component" value="Chromosome"/>
</dbReference>
<keyword evidence="3" id="KW-0804">Transcription</keyword>
<dbReference type="EMBL" id="CP049109">
    <property type="protein sequence ID" value="QIG79225.1"/>
    <property type="molecule type" value="Genomic_DNA"/>
</dbReference>
<evidence type="ECO:0000256" key="2">
    <source>
        <dbReference type="ARBA" id="ARBA00023125"/>
    </source>
</evidence>
<evidence type="ECO:0000259" key="4">
    <source>
        <dbReference type="PROSITE" id="PS51118"/>
    </source>
</evidence>
<evidence type="ECO:0000313" key="6">
    <source>
        <dbReference type="Proteomes" id="UP000501568"/>
    </source>
</evidence>
<sequence length="124" mass="14089">MEPRYTERSCAPVREVLARVGDKWSLLIVMNLGEGPLRFSELQRTIDGISQRMLTLTLRGLERDGFVQRTVYPTNPPKVEYALTPLGDSLRCPVNALGEWVRENLSAIQDARRDFEGERVEAAE</sequence>
<feature type="domain" description="HTH hxlR-type" evidence="4">
    <location>
        <begin position="10"/>
        <end position="109"/>
    </location>
</feature>
<protein>
    <submittedName>
        <fullName evidence="5">Helix-turn-helix transcriptional regulator</fullName>
    </submittedName>
</protein>
<dbReference type="PANTHER" id="PTHR33204:SF39">
    <property type="entry name" value="TRANSCRIPTIONAL REGULATORY PROTEIN"/>
    <property type="match status" value="1"/>
</dbReference>
<dbReference type="InterPro" id="IPR002577">
    <property type="entry name" value="HTH_HxlR"/>
</dbReference>
<proteinExistence type="predicted"/>
<keyword evidence="2" id="KW-0238">DNA-binding</keyword>
<accession>A0A6G6Y2S3</accession>
<dbReference type="InterPro" id="IPR036388">
    <property type="entry name" value="WH-like_DNA-bd_sf"/>
</dbReference>
<organism evidence="5 6">
    <name type="scientific">Stakelama tenebrarum</name>
    <dbReference type="NCBI Taxonomy" id="2711215"/>
    <lineage>
        <taxon>Bacteria</taxon>
        <taxon>Pseudomonadati</taxon>
        <taxon>Pseudomonadota</taxon>
        <taxon>Alphaproteobacteria</taxon>
        <taxon>Sphingomonadales</taxon>
        <taxon>Sphingomonadaceae</taxon>
        <taxon>Stakelama</taxon>
    </lineage>
</organism>
<dbReference type="PANTHER" id="PTHR33204">
    <property type="entry name" value="TRANSCRIPTIONAL REGULATOR, MARR FAMILY"/>
    <property type="match status" value="1"/>
</dbReference>
<evidence type="ECO:0000313" key="5">
    <source>
        <dbReference type="EMBL" id="QIG79225.1"/>
    </source>
</evidence>
<dbReference type="SUPFAM" id="SSF46785">
    <property type="entry name" value="Winged helix' DNA-binding domain"/>
    <property type="match status" value="1"/>
</dbReference>
<reference evidence="5 6" key="1">
    <citation type="submission" date="2020-02" db="EMBL/GenBank/DDBJ databases">
        <authorList>
            <person name="Zheng R.K."/>
            <person name="Sun C.M."/>
        </authorList>
    </citation>
    <scope>NUCLEOTIDE SEQUENCE [LARGE SCALE GENOMIC DNA]</scope>
    <source>
        <strain evidence="6">zrk23</strain>
    </source>
</reference>